<protein>
    <submittedName>
        <fullName evidence="1">Uncharacterized protein</fullName>
    </submittedName>
</protein>
<sequence>MGLRRRRDRSIQSRINMAERSIRRGTKETSSVGMAKSVAPFTEVAHARDSQICKERVSNVWTWHGG</sequence>
<evidence type="ECO:0000313" key="1">
    <source>
        <dbReference type="EMBL" id="OIW21077.1"/>
    </source>
</evidence>
<gene>
    <name evidence="1" type="ORF">TanjilG_28526</name>
</gene>
<dbReference type="Proteomes" id="UP000188354">
    <property type="component" value="Unassembled WGS sequence"/>
</dbReference>
<name>A0A394DLZ2_LUPAN</name>
<comment type="caution">
    <text evidence="1">The sequence shown here is derived from an EMBL/GenBank/DDBJ whole genome shotgun (WGS) entry which is preliminary data.</text>
</comment>
<accession>A0A394DLZ2</accession>
<dbReference type="AlphaFoldDB" id="A0A394DLZ2"/>
<dbReference type="Gramene" id="OIW21077">
    <property type="protein sequence ID" value="OIW21077"/>
    <property type="gene ID" value="TanjilG_28526"/>
</dbReference>
<dbReference type="EMBL" id="MLAU01018701">
    <property type="protein sequence ID" value="OIW21077.1"/>
    <property type="molecule type" value="Genomic_DNA"/>
</dbReference>
<proteinExistence type="predicted"/>
<reference evidence="1 2" key="1">
    <citation type="journal article" date="2017" name="Plant Biotechnol. J.">
        <title>A comprehensive draft genome sequence for lupin (Lupinus angustifolius), an emerging health food: insights into plant-microbe interactions and legume evolution.</title>
        <authorList>
            <person name="Hane J.K."/>
            <person name="Ming Y."/>
            <person name="Kamphuis L.G."/>
            <person name="Nelson M.N."/>
            <person name="Garg G."/>
            <person name="Atkins C.A."/>
            <person name="Bayer P.E."/>
            <person name="Bravo A."/>
            <person name="Bringans S."/>
            <person name="Cannon S."/>
            <person name="Edwards D."/>
            <person name="Foley R."/>
            <person name="Gao L.L."/>
            <person name="Harrison M.J."/>
            <person name="Huang W."/>
            <person name="Hurgobin B."/>
            <person name="Li S."/>
            <person name="Liu C.W."/>
            <person name="McGrath A."/>
            <person name="Morahan G."/>
            <person name="Murray J."/>
            <person name="Weller J."/>
            <person name="Jian J."/>
            <person name="Singh K.B."/>
        </authorList>
    </citation>
    <scope>NUCLEOTIDE SEQUENCE [LARGE SCALE GENOMIC DNA]</scope>
    <source>
        <strain evidence="2">cv. Tanjil</strain>
        <tissue evidence="1">Whole plant</tissue>
    </source>
</reference>
<evidence type="ECO:0000313" key="2">
    <source>
        <dbReference type="Proteomes" id="UP000188354"/>
    </source>
</evidence>
<organism evidence="1 2">
    <name type="scientific">Lupinus angustifolius</name>
    <name type="common">Narrow-leaved blue lupine</name>
    <dbReference type="NCBI Taxonomy" id="3871"/>
    <lineage>
        <taxon>Eukaryota</taxon>
        <taxon>Viridiplantae</taxon>
        <taxon>Streptophyta</taxon>
        <taxon>Embryophyta</taxon>
        <taxon>Tracheophyta</taxon>
        <taxon>Spermatophyta</taxon>
        <taxon>Magnoliopsida</taxon>
        <taxon>eudicotyledons</taxon>
        <taxon>Gunneridae</taxon>
        <taxon>Pentapetalae</taxon>
        <taxon>rosids</taxon>
        <taxon>fabids</taxon>
        <taxon>Fabales</taxon>
        <taxon>Fabaceae</taxon>
        <taxon>Papilionoideae</taxon>
        <taxon>50 kb inversion clade</taxon>
        <taxon>genistoids sensu lato</taxon>
        <taxon>core genistoids</taxon>
        <taxon>Genisteae</taxon>
        <taxon>Lupinus</taxon>
    </lineage>
</organism>
<keyword evidence="2" id="KW-1185">Reference proteome</keyword>